<dbReference type="OrthoDB" id="642895at2759"/>
<sequence>MDTSYLAQQVTTIIGQLHGLFDEIGVPSHERDSREAELFSALSETLHSQLRQVTNEKHEMTEEAHRLIKTIRQMEASLEDNKPNAYEMGEETVNVTYPLTRCIQALKDKYNKVGQIHKERFEQVKKLAEALESYAAHLEPTFVQIKLPPIGPNATISPSFDISPSYVASLDNEFTRVYEEYTRRINTVKLISSEIIQLWAELGTPQAQTDSAVVQYGRDSPEQLGLHKDDMTQLKARKDRLIEEKTNRERRLSQLRATIEELWERLGIEQQERKQFLTSNRGCGLRTINEYEDELARLNELKRQNLHLFVEEARCKLQELWDALYFSEEEMLDFTPAFSDVCSDALLSAHESEIARLEALKEQRLPMLQKIDRHRELISERDELAASTQDASRLMLRGNKGERRDPGKLLREEKMRKRISKELPKVEAELKKTLEKWEDEYGRLFLVHGHRYLDELYASASKTLPPRSKTPSAAPPPAKPVPKPTPSSRTGTMRGPPPSRAKTPVSNFAGSVSRNPLASSVSASAGPSAGAKSPSKIPSRAPLRNMPHGGNSPERRPPPPERGDSTVRKMPPPRAPPPKMKDLFIPPEPAPTPVSNYEYGSDRSGSIVRHMPPEDPYDDRTYMAMSHSMRAGYTPTYVPPSLPPSRQISQTSSTGTGNTMQSGSENWETFSERSEDPEDMEYARYRAAAAARNKRYTPEGGHPSPRGVHGKKLRSVRTVDGDMVMEEDSGRMVRVVEGSEAGWTDEDAF</sequence>
<feature type="compositionally biased region" description="Polar residues" evidence="2">
    <location>
        <begin position="644"/>
        <end position="669"/>
    </location>
</feature>
<feature type="region of interest" description="Disordered" evidence="2">
    <location>
        <begin position="691"/>
        <end position="713"/>
    </location>
</feature>
<feature type="compositionally biased region" description="Basic and acidic residues" evidence="2">
    <location>
        <begin position="399"/>
        <end position="409"/>
    </location>
</feature>
<dbReference type="Gene3D" id="1.20.58.1520">
    <property type="match status" value="1"/>
</dbReference>
<feature type="compositionally biased region" description="Low complexity" evidence="2">
    <location>
        <begin position="518"/>
        <end position="536"/>
    </location>
</feature>
<evidence type="ECO:0000313" key="4">
    <source>
        <dbReference type="Proteomes" id="UP000799779"/>
    </source>
</evidence>
<feature type="compositionally biased region" description="Basic and acidic residues" evidence="2">
    <location>
        <begin position="553"/>
        <end position="567"/>
    </location>
</feature>
<feature type="coiled-coil region" evidence="1">
    <location>
        <begin position="43"/>
        <end position="77"/>
    </location>
</feature>
<feature type="region of interest" description="Disordered" evidence="2">
    <location>
        <begin position="382"/>
        <end position="409"/>
    </location>
</feature>
<proteinExistence type="predicted"/>
<reference evidence="3" key="1">
    <citation type="journal article" date="2020" name="Stud. Mycol.">
        <title>101 Dothideomycetes genomes: a test case for predicting lifestyles and emergence of pathogens.</title>
        <authorList>
            <person name="Haridas S."/>
            <person name="Albert R."/>
            <person name="Binder M."/>
            <person name="Bloem J."/>
            <person name="Labutti K."/>
            <person name="Salamov A."/>
            <person name="Andreopoulos B."/>
            <person name="Baker S."/>
            <person name="Barry K."/>
            <person name="Bills G."/>
            <person name="Bluhm B."/>
            <person name="Cannon C."/>
            <person name="Castanera R."/>
            <person name="Culley D."/>
            <person name="Daum C."/>
            <person name="Ezra D."/>
            <person name="Gonzalez J."/>
            <person name="Henrissat B."/>
            <person name="Kuo A."/>
            <person name="Liang C."/>
            <person name="Lipzen A."/>
            <person name="Lutzoni F."/>
            <person name="Magnuson J."/>
            <person name="Mondo S."/>
            <person name="Nolan M."/>
            <person name="Ohm R."/>
            <person name="Pangilinan J."/>
            <person name="Park H.-J."/>
            <person name="Ramirez L."/>
            <person name="Alfaro M."/>
            <person name="Sun H."/>
            <person name="Tritt A."/>
            <person name="Yoshinaga Y."/>
            <person name="Zwiers L.-H."/>
            <person name="Turgeon B."/>
            <person name="Goodwin S."/>
            <person name="Spatafora J."/>
            <person name="Crous P."/>
            <person name="Grigoriev I."/>
        </authorList>
    </citation>
    <scope>NUCLEOTIDE SEQUENCE</scope>
    <source>
        <strain evidence="3">CBS 123094</strain>
    </source>
</reference>
<keyword evidence="4" id="KW-1185">Reference proteome</keyword>
<evidence type="ECO:0000313" key="3">
    <source>
        <dbReference type="EMBL" id="KAF1999879.1"/>
    </source>
</evidence>
<dbReference type="GO" id="GO:0051256">
    <property type="term" value="P:mitotic spindle midzone assembly"/>
    <property type="evidence" value="ECO:0007669"/>
    <property type="project" value="TreeGrafter"/>
</dbReference>
<protein>
    <recommendedName>
        <fullName evidence="5">Protein regulator of cytokinesis 1</fullName>
    </recommendedName>
</protein>
<dbReference type="InterPro" id="IPR007145">
    <property type="entry name" value="MAP65_Ase1_PRC1"/>
</dbReference>
<evidence type="ECO:0000256" key="1">
    <source>
        <dbReference type="SAM" id="Coils"/>
    </source>
</evidence>
<feature type="coiled-coil region" evidence="1">
    <location>
        <begin position="224"/>
        <end position="258"/>
    </location>
</feature>
<dbReference type="GO" id="GO:1990023">
    <property type="term" value="C:mitotic spindle midzone"/>
    <property type="evidence" value="ECO:0007669"/>
    <property type="project" value="TreeGrafter"/>
</dbReference>
<dbReference type="Pfam" id="PF03999">
    <property type="entry name" value="MAP65_ASE1"/>
    <property type="match status" value="1"/>
</dbReference>
<accession>A0A6A5WGG4</accession>
<dbReference type="GO" id="GO:0008017">
    <property type="term" value="F:microtubule binding"/>
    <property type="evidence" value="ECO:0007669"/>
    <property type="project" value="InterPro"/>
</dbReference>
<dbReference type="PANTHER" id="PTHR19321">
    <property type="entry name" value="PROTEIN REGULATOR OF CYTOKINESIS 1 PRC1-RELATED"/>
    <property type="match status" value="1"/>
</dbReference>
<dbReference type="PANTHER" id="PTHR19321:SF41">
    <property type="entry name" value="FASCETTO-RELATED"/>
    <property type="match status" value="1"/>
</dbReference>
<feature type="region of interest" description="Disordered" evidence="2">
    <location>
        <begin position="634"/>
        <end position="678"/>
    </location>
</feature>
<name>A0A6A5WGG4_9PLEO</name>
<organism evidence="3 4">
    <name type="scientific">Amniculicola lignicola CBS 123094</name>
    <dbReference type="NCBI Taxonomy" id="1392246"/>
    <lineage>
        <taxon>Eukaryota</taxon>
        <taxon>Fungi</taxon>
        <taxon>Dikarya</taxon>
        <taxon>Ascomycota</taxon>
        <taxon>Pezizomycotina</taxon>
        <taxon>Dothideomycetes</taxon>
        <taxon>Pleosporomycetidae</taxon>
        <taxon>Pleosporales</taxon>
        <taxon>Amniculicolaceae</taxon>
        <taxon>Amniculicola</taxon>
    </lineage>
</organism>
<dbReference type="Proteomes" id="UP000799779">
    <property type="component" value="Unassembled WGS sequence"/>
</dbReference>
<feature type="compositionally biased region" description="Pro residues" evidence="2">
    <location>
        <begin position="473"/>
        <end position="485"/>
    </location>
</feature>
<evidence type="ECO:0008006" key="5">
    <source>
        <dbReference type="Google" id="ProtNLM"/>
    </source>
</evidence>
<dbReference type="AlphaFoldDB" id="A0A6A5WGG4"/>
<gene>
    <name evidence="3" type="ORF">P154DRAFT_492821</name>
</gene>
<dbReference type="GO" id="GO:0005737">
    <property type="term" value="C:cytoplasm"/>
    <property type="evidence" value="ECO:0007669"/>
    <property type="project" value="TreeGrafter"/>
</dbReference>
<dbReference type="EMBL" id="ML977592">
    <property type="protein sequence ID" value="KAF1999879.1"/>
    <property type="molecule type" value="Genomic_DNA"/>
</dbReference>
<evidence type="ECO:0000256" key="2">
    <source>
        <dbReference type="SAM" id="MobiDB-lite"/>
    </source>
</evidence>
<feature type="compositionally biased region" description="Polar residues" evidence="2">
    <location>
        <begin position="504"/>
        <end position="517"/>
    </location>
</feature>
<feature type="region of interest" description="Disordered" evidence="2">
    <location>
        <begin position="462"/>
        <end position="620"/>
    </location>
</feature>
<keyword evidence="1" id="KW-0175">Coiled coil</keyword>